<dbReference type="AlphaFoldDB" id="A0A239Q0N5"/>
<organism evidence="2 3">
    <name type="scientific">Paracoccus seriniphilus</name>
    <dbReference type="NCBI Taxonomy" id="184748"/>
    <lineage>
        <taxon>Bacteria</taxon>
        <taxon>Pseudomonadati</taxon>
        <taxon>Pseudomonadota</taxon>
        <taxon>Alphaproteobacteria</taxon>
        <taxon>Rhodobacterales</taxon>
        <taxon>Paracoccaceae</taxon>
        <taxon>Paracoccus</taxon>
    </lineage>
</organism>
<proteinExistence type="predicted"/>
<reference evidence="2 3" key="1">
    <citation type="submission" date="2017-07" db="EMBL/GenBank/DDBJ databases">
        <authorList>
            <person name="Sun Z.S."/>
            <person name="Albrecht U."/>
            <person name="Echele G."/>
            <person name="Lee C.C."/>
        </authorList>
    </citation>
    <scope>NUCLEOTIDE SEQUENCE [LARGE SCALE GENOMIC DNA]</scope>
    <source>
        <strain evidence="2 3">DSM 14827</strain>
    </source>
</reference>
<dbReference type="RefSeq" id="WP_089345068.1">
    <property type="nucleotide sequence ID" value="NZ_CP067131.1"/>
</dbReference>
<sequence>MLAWLNEHGALLQAAVGIVTALVWVIYLHIFVSGQKRQRRNEILITVAGQRDLTGHILVCNLGFEPVYILDILMKRCAGDDHTVFSVADRSEVRAEDQTSVDKVTLQMPLNSGDFVDVGPIETLLSRGDATGTDLSTREDLTRLELTVAAVSAATTSIVAARRVFELETSERGARILRPLSLYAEQIRDRRGRRAIERQLQAMI</sequence>
<protein>
    <submittedName>
        <fullName evidence="2">Uncharacterized protein</fullName>
    </submittedName>
</protein>
<keyword evidence="3" id="KW-1185">Reference proteome</keyword>
<keyword evidence="1" id="KW-1133">Transmembrane helix</keyword>
<name>A0A239Q0N5_9RHOB</name>
<keyword evidence="1" id="KW-0472">Membrane</keyword>
<dbReference type="EMBL" id="FZQB01000011">
    <property type="protein sequence ID" value="SNT75467.1"/>
    <property type="molecule type" value="Genomic_DNA"/>
</dbReference>
<keyword evidence="1" id="KW-0812">Transmembrane</keyword>
<dbReference type="Proteomes" id="UP000198307">
    <property type="component" value="Unassembled WGS sequence"/>
</dbReference>
<gene>
    <name evidence="2" type="ORF">SAMN05444959_11160</name>
</gene>
<feature type="transmembrane region" description="Helical" evidence="1">
    <location>
        <begin position="12"/>
        <end position="32"/>
    </location>
</feature>
<accession>A0A239Q0N5</accession>
<dbReference type="OrthoDB" id="7406133at2"/>
<evidence type="ECO:0000313" key="3">
    <source>
        <dbReference type="Proteomes" id="UP000198307"/>
    </source>
</evidence>
<evidence type="ECO:0000313" key="2">
    <source>
        <dbReference type="EMBL" id="SNT75467.1"/>
    </source>
</evidence>
<evidence type="ECO:0000256" key="1">
    <source>
        <dbReference type="SAM" id="Phobius"/>
    </source>
</evidence>